<gene>
    <name evidence="1" type="ORF">T4E_4037</name>
</gene>
<dbReference type="Proteomes" id="UP000054815">
    <property type="component" value="Unassembled WGS sequence"/>
</dbReference>
<protein>
    <submittedName>
        <fullName evidence="1">Uncharacterized protein</fullName>
    </submittedName>
</protein>
<sequence length="83" mass="9683">MSPLRTCPGLNFCTYCRACTITQRCGVVKYLSTIVQIYVTNFCFPTEIAFTVVSSYGERNPENTKRIRLQDELRLEVHWKEKD</sequence>
<evidence type="ECO:0000313" key="1">
    <source>
        <dbReference type="EMBL" id="KRX98985.1"/>
    </source>
</evidence>
<name>A0A0V0YGS9_TRIPS</name>
<accession>A0A0V0YGS9</accession>
<evidence type="ECO:0000313" key="2">
    <source>
        <dbReference type="Proteomes" id="UP000054815"/>
    </source>
</evidence>
<reference evidence="1 2" key="1">
    <citation type="submission" date="2015-01" db="EMBL/GenBank/DDBJ databases">
        <title>Evolution of Trichinella species and genotypes.</title>
        <authorList>
            <person name="Korhonen P.K."/>
            <person name="Edoardo P."/>
            <person name="Giuseppe L.R."/>
            <person name="Gasser R.B."/>
        </authorList>
    </citation>
    <scope>NUCLEOTIDE SEQUENCE [LARGE SCALE GENOMIC DNA]</scope>
    <source>
        <strain evidence="1">ISS141</strain>
    </source>
</reference>
<comment type="caution">
    <text evidence="1">The sequence shown here is derived from an EMBL/GenBank/DDBJ whole genome shotgun (WGS) entry which is preliminary data.</text>
</comment>
<dbReference type="EMBL" id="JYDU01000017">
    <property type="protein sequence ID" value="KRX98985.1"/>
    <property type="molecule type" value="Genomic_DNA"/>
</dbReference>
<dbReference type="AlphaFoldDB" id="A0A0V0YGS9"/>
<proteinExistence type="predicted"/>
<organism evidence="1 2">
    <name type="scientific">Trichinella pseudospiralis</name>
    <name type="common">Parasitic roundworm</name>
    <dbReference type="NCBI Taxonomy" id="6337"/>
    <lineage>
        <taxon>Eukaryota</taxon>
        <taxon>Metazoa</taxon>
        <taxon>Ecdysozoa</taxon>
        <taxon>Nematoda</taxon>
        <taxon>Enoplea</taxon>
        <taxon>Dorylaimia</taxon>
        <taxon>Trichinellida</taxon>
        <taxon>Trichinellidae</taxon>
        <taxon>Trichinella</taxon>
    </lineage>
</organism>